<gene>
    <name evidence="1" type="ORF">L203_101762</name>
</gene>
<dbReference type="EMBL" id="CP143785">
    <property type="protein sequence ID" value="WVN86594.1"/>
    <property type="molecule type" value="Genomic_DNA"/>
</dbReference>
<reference evidence="1" key="3">
    <citation type="submission" date="2024-01" db="EMBL/GenBank/DDBJ databases">
        <authorList>
            <person name="Coelho M.A."/>
            <person name="David-Palma M."/>
            <person name="Shea T."/>
            <person name="Sun S."/>
            <person name="Cuomo C.A."/>
            <person name="Heitman J."/>
        </authorList>
    </citation>
    <scope>NUCLEOTIDE SEQUENCE</scope>
    <source>
        <strain evidence="1">CBS 7841</strain>
    </source>
</reference>
<sequence>MSTFSRLAPAFLAVTSGIATAYYVITPEYEVGGAGAEVIPQKNRPNTVVAPVSSSSSGFLPIEQNGSKPPDATAGRA</sequence>
<dbReference type="AlphaFoldDB" id="A0A1E3HP50"/>
<accession>A0A1E3HP50</accession>
<dbReference type="GeneID" id="91085975"/>
<organism evidence="1 2">
    <name type="scientific">Cryptococcus depauperatus CBS 7841</name>
    <dbReference type="NCBI Taxonomy" id="1295531"/>
    <lineage>
        <taxon>Eukaryota</taxon>
        <taxon>Fungi</taxon>
        <taxon>Dikarya</taxon>
        <taxon>Basidiomycota</taxon>
        <taxon>Agaricomycotina</taxon>
        <taxon>Tremellomycetes</taxon>
        <taxon>Tremellales</taxon>
        <taxon>Cryptococcaceae</taxon>
        <taxon>Cryptococcus</taxon>
    </lineage>
</organism>
<keyword evidence="2" id="KW-1185">Reference proteome</keyword>
<evidence type="ECO:0000313" key="2">
    <source>
        <dbReference type="Proteomes" id="UP000094043"/>
    </source>
</evidence>
<name>A0A1E3HP50_9TREE</name>
<reference evidence="1" key="1">
    <citation type="submission" date="2016-06" db="EMBL/GenBank/DDBJ databases">
        <authorList>
            <person name="Cuomo C."/>
            <person name="Litvintseva A."/>
            <person name="Heitman J."/>
            <person name="Chen Y."/>
            <person name="Sun S."/>
            <person name="Springer D."/>
            <person name="Dromer F."/>
            <person name="Young S."/>
            <person name="Zeng Q."/>
            <person name="Chapman S."/>
            <person name="Gujja S."/>
            <person name="Saif S."/>
            <person name="Birren B."/>
        </authorList>
    </citation>
    <scope>NUCLEOTIDE SEQUENCE</scope>
    <source>
        <strain evidence="1">CBS 7841</strain>
    </source>
</reference>
<dbReference type="KEGG" id="cdep:91085975"/>
<dbReference type="VEuPathDB" id="FungiDB:L203_06186"/>
<reference evidence="1" key="2">
    <citation type="journal article" date="2022" name="Elife">
        <title>Obligate sexual reproduction of a homothallic fungus closely related to the Cryptococcus pathogenic species complex.</title>
        <authorList>
            <person name="Passer A.R."/>
            <person name="Clancey S.A."/>
            <person name="Shea T."/>
            <person name="David-Palma M."/>
            <person name="Averette A.F."/>
            <person name="Boekhout T."/>
            <person name="Porcel B.M."/>
            <person name="Nowrousian M."/>
            <person name="Cuomo C.A."/>
            <person name="Sun S."/>
            <person name="Heitman J."/>
            <person name="Coelho M.A."/>
        </authorList>
    </citation>
    <scope>NUCLEOTIDE SEQUENCE</scope>
    <source>
        <strain evidence="1">CBS 7841</strain>
    </source>
</reference>
<evidence type="ECO:0000313" key="1">
    <source>
        <dbReference type="EMBL" id="WVN86594.1"/>
    </source>
</evidence>
<proteinExistence type="predicted"/>
<dbReference type="RefSeq" id="XP_066067294.1">
    <property type="nucleotide sequence ID" value="XM_066211197.1"/>
</dbReference>
<protein>
    <submittedName>
        <fullName evidence="1">Uncharacterized protein</fullName>
    </submittedName>
</protein>
<dbReference type="Proteomes" id="UP000094043">
    <property type="component" value="Chromosome 2"/>
</dbReference>